<keyword evidence="3" id="KW-1185">Reference proteome</keyword>
<name>A0A1I4IIU3_9BACI</name>
<feature type="transmembrane region" description="Helical" evidence="1">
    <location>
        <begin position="48"/>
        <end position="65"/>
    </location>
</feature>
<protein>
    <submittedName>
        <fullName evidence="2">Uncharacterized protein</fullName>
    </submittedName>
</protein>
<dbReference type="EMBL" id="FOTY01000002">
    <property type="protein sequence ID" value="SFL53933.1"/>
    <property type="molecule type" value="Genomic_DNA"/>
</dbReference>
<sequence>MIVRVLVLVTGFGLASAGGVSIIAFLNYIPAGLSAVEFVIFLLQRSESALFILGCVLITGSIYWPENS</sequence>
<dbReference type="STRING" id="266892.SAMN04488054_10261"/>
<evidence type="ECO:0000313" key="2">
    <source>
        <dbReference type="EMBL" id="SFL53933.1"/>
    </source>
</evidence>
<keyword evidence="1" id="KW-1133">Transmembrane helix</keyword>
<accession>A0A1I4IIU3</accession>
<dbReference type="Proteomes" id="UP000199668">
    <property type="component" value="Unassembled WGS sequence"/>
</dbReference>
<dbReference type="AlphaFoldDB" id="A0A1I4IIU3"/>
<keyword evidence="1" id="KW-0472">Membrane</keyword>
<organism evidence="2 3">
    <name type="scientific">Salibacterium qingdaonense</name>
    <dbReference type="NCBI Taxonomy" id="266892"/>
    <lineage>
        <taxon>Bacteria</taxon>
        <taxon>Bacillati</taxon>
        <taxon>Bacillota</taxon>
        <taxon>Bacilli</taxon>
        <taxon>Bacillales</taxon>
        <taxon>Bacillaceae</taxon>
    </lineage>
</organism>
<dbReference type="OrthoDB" id="2972455at2"/>
<reference evidence="2 3" key="1">
    <citation type="submission" date="2016-10" db="EMBL/GenBank/DDBJ databases">
        <authorList>
            <person name="de Groot N.N."/>
        </authorList>
    </citation>
    <scope>NUCLEOTIDE SEQUENCE [LARGE SCALE GENOMIC DNA]</scope>
    <source>
        <strain evidence="2 3">CGMCC 1.6134</strain>
    </source>
</reference>
<proteinExistence type="predicted"/>
<evidence type="ECO:0000256" key="1">
    <source>
        <dbReference type="SAM" id="Phobius"/>
    </source>
</evidence>
<dbReference type="RefSeq" id="WP_090925345.1">
    <property type="nucleotide sequence ID" value="NZ_FOTY01000002.1"/>
</dbReference>
<keyword evidence="1" id="KW-0812">Transmembrane</keyword>
<evidence type="ECO:0000313" key="3">
    <source>
        <dbReference type="Proteomes" id="UP000199668"/>
    </source>
</evidence>
<gene>
    <name evidence="2" type="ORF">SAMN04488054_10261</name>
</gene>
<dbReference type="Pfam" id="PF26135">
    <property type="entry name" value="YuzI"/>
    <property type="match status" value="1"/>
</dbReference>
<dbReference type="InterPro" id="IPR058887">
    <property type="entry name" value="YuzI-like"/>
</dbReference>